<comment type="caution">
    <text evidence="1">The sequence shown here is derived from an EMBL/GenBank/DDBJ whole genome shotgun (WGS) entry which is preliminary data.</text>
</comment>
<protein>
    <submittedName>
        <fullName evidence="1">Uncharacterized protein</fullName>
    </submittedName>
</protein>
<dbReference type="Proteomes" id="UP000608594">
    <property type="component" value="Unassembled WGS sequence"/>
</dbReference>
<gene>
    <name evidence="1" type="ORF">H4P12_12640</name>
</gene>
<reference evidence="1" key="1">
    <citation type="submission" date="2020-08" db="EMBL/GenBank/DDBJ databases">
        <title>Paracoccus amoyensis sp. nov., isolated from the surface seawater at coast of Xiamen, Fujian.</title>
        <authorList>
            <person name="Lyu L."/>
        </authorList>
    </citation>
    <scope>NUCLEOTIDE SEQUENCE</scope>
    <source>
        <strain evidence="1">11-3</strain>
    </source>
</reference>
<dbReference type="EMBL" id="JACOQL010000004">
    <property type="protein sequence ID" value="MBC9247535.1"/>
    <property type="molecule type" value="Genomic_DNA"/>
</dbReference>
<sequence length="146" mass="16530">MRIDSEIMEISSILASEGFSELAGEMMRYALAVPQKLWGDDTKSEEWTEPGSQVDRAIEYLRFQLVLPEIQIREAEKIAAAINGPGTQFMFVRSDISDAGGEYAEIFSYDDHKELWTASHRDRLIRALDALMLRIAETRGEARASE</sequence>
<evidence type="ECO:0000313" key="1">
    <source>
        <dbReference type="EMBL" id="MBC9247535.1"/>
    </source>
</evidence>
<dbReference type="AlphaFoldDB" id="A0A926GPD3"/>
<accession>A0A926GPD3</accession>
<keyword evidence="2" id="KW-1185">Reference proteome</keyword>
<proteinExistence type="predicted"/>
<organism evidence="1 2">
    <name type="scientific">Paracoccus amoyensis</name>
    <dbReference type="NCBI Taxonomy" id="2760093"/>
    <lineage>
        <taxon>Bacteria</taxon>
        <taxon>Pseudomonadati</taxon>
        <taxon>Pseudomonadota</taxon>
        <taxon>Alphaproteobacteria</taxon>
        <taxon>Rhodobacterales</taxon>
        <taxon>Paracoccaceae</taxon>
        <taxon>Paracoccus</taxon>
    </lineage>
</organism>
<evidence type="ECO:0000313" key="2">
    <source>
        <dbReference type="Proteomes" id="UP000608594"/>
    </source>
</evidence>
<name>A0A926GPD3_9RHOB</name>